<organism evidence="1 2">
    <name type="scientific">Shimia gijangensis</name>
    <dbReference type="NCBI Taxonomy" id="1470563"/>
    <lineage>
        <taxon>Bacteria</taxon>
        <taxon>Pseudomonadati</taxon>
        <taxon>Pseudomonadota</taxon>
        <taxon>Alphaproteobacteria</taxon>
        <taxon>Rhodobacterales</taxon>
        <taxon>Roseobacteraceae</taxon>
    </lineage>
</organism>
<dbReference type="SUPFAM" id="SSF51735">
    <property type="entry name" value="NAD(P)-binding Rossmann-fold domains"/>
    <property type="match status" value="1"/>
</dbReference>
<evidence type="ECO:0000313" key="1">
    <source>
        <dbReference type="EMBL" id="SHI46378.1"/>
    </source>
</evidence>
<dbReference type="AlphaFoldDB" id="A0A1M6BCT4"/>
<dbReference type="Gene3D" id="3.40.50.720">
    <property type="entry name" value="NAD(P)-binding Rossmann-like Domain"/>
    <property type="match status" value="1"/>
</dbReference>
<sequence>MSGSALILGGNGRFGRNCTLAFKAAGWQVRQFDRQSDDLMQAVQGVDVIVAAWNPAYPDWATQVLQQHTQVIEAAKTVDATVIVPGNVYVYGPENEKVWRNTTPHLAQNPLGRIRIDMEAVYRNSDVRTILLRAGDFIDTQDSGNWFDMILTSKLSKGVFRYPGRVDIPHAWAFLPDLTRAAVALADRRDSLNRFEDVAFPGYTMSGQDMAHALSDVCGVDLRLKQVNWLPFRLMSPVWKMASCLLEMRYLWNTPHSLARDRFVELLPDFQETPVTVALRRAVAGKVQKSGLSITDTSTQTSR</sequence>
<gene>
    <name evidence="1" type="ORF">SAMN05444000_101186</name>
</gene>
<dbReference type="EMBL" id="FQZQ01000001">
    <property type="protein sequence ID" value="SHI46378.1"/>
    <property type="molecule type" value="Genomic_DNA"/>
</dbReference>
<name>A0A1M6BCT4_9RHOB</name>
<dbReference type="InterPro" id="IPR036291">
    <property type="entry name" value="NAD(P)-bd_dom_sf"/>
</dbReference>
<dbReference type="RefSeq" id="WP_073248449.1">
    <property type="nucleotide sequence ID" value="NZ_FQZQ01000001.1"/>
</dbReference>
<keyword evidence="2" id="KW-1185">Reference proteome</keyword>
<reference evidence="2" key="1">
    <citation type="submission" date="2016-11" db="EMBL/GenBank/DDBJ databases">
        <authorList>
            <person name="Varghese N."/>
            <person name="Submissions S."/>
        </authorList>
    </citation>
    <scope>NUCLEOTIDE SEQUENCE [LARGE SCALE GENOMIC DNA]</scope>
    <source>
        <strain evidence="2">DSM 100564</strain>
    </source>
</reference>
<proteinExistence type="predicted"/>
<protein>
    <submittedName>
        <fullName evidence="1">dTDP-4-dehydrorhamnose reductase</fullName>
    </submittedName>
</protein>
<dbReference type="STRING" id="1470563.SAMN05444000_101186"/>
<evidence type="ECO:0000313" key="2">
    <source>
        <dbReference type="Proteomes" id="UP000183982"/>
    </source>
</evidence>
<accession>A0A1M6BCT4</accession>
<dbReference type="OrthoDB" id="7170465at2"/>
<dbReference type="Proteomes" id="UP000183982">
    <property type="component" value="Unassembled WGS sequence"/>
</dbReference>